<feature type="region of interest" description="Disordered" evidence="1">
    <location>
        <begin position="1"/>
        <end position="26"/>
    </location>
</feature>
<dbReference type="EMBL" id="VEVO01000023">
    <property type="protein sequence ID" value="KAF0022954.1"/>
    <property type="molecule type" value="Genomic_DNA"/>
</dbReference>
<sequence length="75" mass="9038">MHRLRRPPTNQTAKLHSPPPQASEPVFSRYKVRELKAAFESIHRFPGAERTSRYRTFIRYRLVNPMRGTCRRYEH</sequence>
<proteinExistence type="predicted"/>
<comment type="caution">
    <text evidence="2">The sequence shown here is derived from an EMBL/GenBank/DDBJ whole genome shotgun (WGS) entry which is preliminary data.</text>
</comment>
<organism evidence="2 3">
    <name type="scientific">Scophthalmus maximus</name>
    <name type="common">Turbot</name>
    <name type="synonym">Psetta maxima</name>
    <dbReference type="NCBI Taxonomy" id="52904"/>
    <lineage>
        <taxon>Eukaryota</taxon>
        <taxon>Metazoa</taxon>
        <taxon>Chordata</taxon>
        <taxon>Craniata</taxon>
        <taxon>Vertebrata</taxon>
        <taxon>Euteleostomi</taxon>
        <taxon>Actinopterygii</taxon>
        <taxon>Neopterygii</taxon>
        <taxon>Teleostei</taxon>
        <taxon>Neoteleostei</taxon>
        <taxon>Acanthomorphata</taxon>
        <taxon>Carangaria</taxon>
        <taxon>Pleuronectiformes</taxon>
        <taxon>Pleuronectoidei</taxon>
        <taxon>Scophthalmidae</taxon>
        <taxon>Scophthalmus</taxon>
    </lineage>
</organism>
<accession>A0A6A4RWX6</accession>
<evidence type="ECO:0000313" key="3">
    <source>
        <dbReference type="Proteomes" id="UP000438429"/>
    </source>
</evidence>
<name>A0A6A4RWX6_SCOMX</name>
<reference evidence="2 3" key="1">
    <citation type="submission" date="2019-06" db="EMBL/GenBank/DDBJ databases">
        <title>Draft genomes of female and male turbot (Scophthalmus maximus).</title>
        <authorList>
            <person name="Xu H."/>
            <person name="Xu X.-W."/>
            <person name="Shao C."/>
            <person name="Chen S."/>
        </authorList>
    </citation>
    <scope>NUCLEOTIDE SEQUENCE [LARGE SCALE GENOMIC DNA]</scope>
    <source>
        <strain evidence="2">Ysfricsl-2016a</strain>
        <tissue evidence="2">Blood</tissue>
    </source>
</reference>
<gene>
    <name evidence="2" type="ORF">F2P81_024935</name>
</gene>
<evidence type="ECO:0000256" key="1">
    <source>
        <dbReference type="SAM" id="MobiDB-lite"/>
    </source>
</evidence>
<protein>
    <submittedName>
        <fullName evidence="2">Uncharacterized protein</fullName>
    </submittedName>
</protein>
<dbReference type="AlphaFoldDB" id="A0A6A4RWX6"/>
<evidence type="ECO:0000313" key="2">
    <source>
        <dbReference type="EMBL" id="KAF0022954.1"/>
    </source>
</evidence>
<dbReference type="Proteomes" id="UP000438429">
    <property type="component" value="Unassembled WGS sequence"/>
</dbReference>